<protein>
    <recommendedName>
        <fullName evidence="1">HNH nuclease domain-containing protein</fullName>
    </recommendedName>
</protein>
<organism evidence="2 3">
    <name type="scientific">Psychromonas marina</name>
    <dbReference type="NCBI Taxonomy" id="88364"/>
    <lineage>
        <taxon>Bacteria</taxon>
        <taxon>Pseudomonadati</taxon>
        <taxon>Pseudomonadota</taxon>
        <taxon>Gammaproteobacteria</taxon>
        <taxon>Alteromonadales</taxon>
        <taxon>Psychromonadaceae</taxon>
        <taxon>Psychromonas</taxon>
    </lineage>
</organism>
<evidence type="ECO:0000313" key="2">
    <source>
        <dbReference type="EMBL" id="GLS89948.1"/>
    </source>
</evidence>
<accession>A0ABQ6DY83</accession>
<evidence type="ECO:0000313" key="3">
    <source>
        <dbReference type="Proteomes" id="UP001157353"/>
    </source>
</evidence>
<sequence length="389" mass="45106">MQIDNAHILPSSSSLDIQAFSRIFKHTTNSYKLVFFRALLTTLETDRTVEINSQNLVCNMLTHAWFPAVHFKLNLGSQDMILNTLASLNLTQVNIANSKGSPYLKVFSEVKQVLTDDVNNQLLTYVPYRLLQPFFHNELKGKPDQKKNAITAELSITRFQTDKPLYKIEQCTNKKSLKLTLHPEWFEYLNNNLIIIKSWVELNWLQYLQTKNPNSPAISNKLCLPSKREALTNQRAFWNELLKQESMACIFSNANLTTQNYELDHFIPWTYVAHNQYWNLLPILDAVNSSKSNHLPAKGKTVDQYVDAHYRAIILANKLQKEKIIDDYILVLQCSESDLFNHSVFKERFTRMLETLIDSAALQGFQTSWIWKRPKQHTNTCIKTHHATT</sequence>
<comment type="caution">
    <text evidence="2">The sequence shown here is derived from an EMBL/GenBank/DDBJ whole genome shotgun (WGS) entry which is preliminary data.</text>
</comment>
<dbReference type="InterPro" id="IPR003615">
    <property type="entry name" value="HNH_nuc"/>
</dbReference>
<evidence type="ECO:0000259" key="1">
    <source>
        <dbReference type="Pfam" id="PF13395"/>
    </source>
</evidence>
<name>A0ABQ6DY83_9GAMM</name>
<dbReference type="Gene3D" id="1.10.30.50">
    <property type="match status" value="1"/>
</dbReference>
<dbReference type="Proteomes" id="UP001157353">
    <property type="component" value="Unassembled WGS sequence"/>
</dbReference>
<dbReference type="Pfam" id="PF13395">
    <property type="entry name" value="HNH_4"/>
    <property type="match status" value="1"/>
</dbReference>
<keyword evidence="3" id="KW-1185">Reference proteome</keyword>
<proteinExistence type="predicted"/>
<feature type="domain" description="HNH nuclease" evidence="1">
    <location>
        <begin position="254"/>
        <end position="296"/>
    </location>
</feature>
<dbReference type="EMBL" id="BSPQ01000002">
    <property type="protein sequence ID" value="GLS89948.1"/>
    <property type="molecule type" value="Genomic_DNA"/>
</dbReference>
<gene>
    <name evidence="2" type="ORF">GCM10007916_10150</name>
</gene>
<reference evidence="3" key="1">
    <citation type="journal article" date="2019" name="Int. J. Syst. Evol. Microbiol.">
        <title>The Global Catalogue of Microorganisms (GCM) 10K type strain sequencing project: providing services to taxonomists for standard genome sequencing and annotation.</title>
        <authorList>
            <consortium name="The Broad Institute Genomics Platform"/>
            <consortium name="The Broad Institute Genome Sequencing Center for Infectious Disease"/>
            <person name="Wu L."/>
            <person name="Ma J."/>
        </authorList>
    </citation>
    <scope>NUCLEOTIDE SEQUENCE [LARGE SCALE GENOMIC DNA]</scope>
    <source>
        <strain evidence="3">NBRC 103166</strain>
    </source>
</reference>